<accession>A0A9X3BQK7</accession>
<evidence type="ECO:0000259" key="2">
    <source>
        <dbReference type="PROSITE" id="PS50801"/>
    </source>
</evidence>
<gene>
    <name evidence="3" type="ORF">H7I41_28310</name>
</gene>
<dbReference type="InterPro" id="IPR036513">
    <property type="entry name" value="STAS_dom_sf"/>
</dbReference>
<evidence type="ECO:0000313" key="3">
    <source>
        <dbReference type="EMBL" id="MCV7173834.1"/>
    </source>
</evidence>
<dbReference type="CDD" id="cd07043">
    <property type="entry name" value="STAS_anti-anti-sigma_factors"/>
    <property type="match status" value="1"/>
</dbReference>
<proteinExistence type="predicted"/>
<dbReference type="EMBL" id="JACKSJ010000254">
    <property type="protein sequence ID" value="MCV7173834.1"/>
    <property type="molecule type" value="Genomic_DNA"/>
</dbReference>
<reference evidence="3" key="1">
    <citation type="submission" date="2020-07" db="EMBL/GenBank/DDBJ databases">
        <authorList>
            <person name="Pettersson B.M.F."/>
            <person name="Behra P.R.K."/>
            <person name="Ramesh M."/>
            <person name="Das S."/>
            <person name="Dasgupta S."/>
            <person name="Kirsebom L.A."/>
        </authorList>
    </citation>
    <scope>NUCLEOTIDE SEQUENCE</scope>
    <source>
        <strain evidence="3">DSM 44615</strain>
    </source>
</reference>
<dbReference type="SUPFAM" id="SSF52091">
    <property type="entry name" value="SpoIIaa-like"/>
    <property type="match status" value="1"/>
</dbReference>
<dbReference type="InterPro" id="IPR002645">
    <property type="entry name" value="STAS_dom"/>
</dbReference>
<dbReference type="PROSITE" id="PS50801">
    <property type="entry name" value="STAS"/>
    <property type="match status" value="1"/>
</dbReference>
<feature type="region of interest" description="Disordered" evidence="1">
    <location>
        <begin position="1"/>
        <end position="31"/>
    </location>
</feature>
<organism evidence="3 4">
    <name type="scientific">[Mycobacterium] manitobense</name>
    <dbReference type="NCBI Taxonomy" id="190147"/>
    <lineage>
        <taxon>Bacteria</taxon>
        <taxon>Bacillati</taxon>
        <taxon>Actinomycetota</taxon>
        <taxon>Actinomycetes</taxon>
        <taxon>Mycobacteriales</taxon>
        <taxon>Mycobacteriaceae</taxon>
        <taxon>Mycolicibacterium</taxon>
    </lineage>
</organism>
<reference evidence="3" key="2">
    <citation type="journal article" date="2022" name="BMC Genomics">
        <title>Comparative genome analysis of mycobacteria focusing on tRNA and non-coding RNA.</title>
        <authorList>
            <person name="Behra P.R.K."/>
            <person name="Pettersson B.M.F."/>
            <person name="Ramesh M."/>
            <person name="Das S."/>
            <person name="Dasgupta S."/>
            <person name="Kirsebom L.A."/>
        </authorList>
    </citation>
    <scope>NUCLEOTIDE SEQUENCE</scope>
    <source>
        <strain evidence="3">DSM 44615</strain>
    </source>
</reference>
<dbReference type="AlphaFoldDB" id="A0A9X3BQK7"/>
<dbReference type="Pfam" id="PF01740">
    <property type="entry name" value="STAS"/>
    <property type="match status" value="1"/>
</dbReference>
<feature type="compositionally biased region" description="Low complexity" evidence="1">
    <location>
        <begin position="1"/>
        <end position="11"/>
    </location>
</feature>
<feature type="domain" description="STAS" evidence="2">
    <location>
        <begin position="37"/>
        <end position="88"/>
    </location>
</feature>
<dbReference type="Gene3D" id="3.30.750.24">
    <property type="entry name" value="STAS domain"/>
    <property type="match status" value="1"/>
</dbReference>
<name>A0A9X3BQK7_9MYCO</name>
<comment type="caution">
    <text evidence="3">The sequence shown here is derived from an EMBL/GenBank/DDBJ whole genome shotgun (WGS) entry which is preliminary data.</text>
</comment>
<dbReference type="RefSeq" id="WP_264016002.1">
    <property type="nucleotide sequence ID" value="NZ_JACKSJ010000254.1"/>
</dbReference>
<evidence type="ECO:0000256" key="1">
    <source>
        <dbReference type="SAM" id="MobiDB-lite"/>
    </source>
</evidence>
<protein>
    <submittedName>
        <fullName evidence="3">STAS domain-containing protein</fullName>
    </submittedName>
</protein>
<evidence type="ECO:0000313" key="4">
    <source>
        <dbReference type="Proteomes" id="UP001140293"/>
    </source>
</evidence>
<dbReference type="Proteomes" id="UP001140293">
    <property type="component" value="Unassembled WGS sequence"/>
</dbReference>
<sequence length="151" mass="16255">MSSSLSSSSSPTSPPDAGRADEHTSHGATFGTRWPEPNCVLITARGDLDAANSNDFVDWALQHSDRASRLVLDLSGVEFFGTAAFSALHTFNVRCAGARADWLMVPGPAVLRLLRICDPDAMFPLCADVDSALAWMRGETPRLLQLVAEPR</sequence>
<keyword evidence="4" id="KW-1185">Reference proteome</keyword>